<dbReference type="Proteomes" id="UP000239872">
    <property type="component" value="Unassembled WGS sequence"/>
</dbReference>
<evidence type="ECO:0000313" key="2">
    <source>
        <dbReference type="EMBL" id="PQJ09578.1"/>
    </source>
</evidence>
<accession>A0A2S7SS88</accession>
<reference evidence="2 3" key="1">
    <citation type="submission" date="2018-01" db="EMBL/GenBank/DDBJ databases">
        <title>A novel member of the phylum Bacteroidetes isolated from glacier ice.</title>
        <authorList>
            <person name="Liu Q."/>
            <person name="Xin Y.-H."/>
        </authorList>
    </citation>
    <scope>NUCLEOTIDE SEQUENCE [LARGE SCALE GENOMIC DNA]</scope>
    <source>
        <strain evidence="2 3">RB1R16</strain>
    </source>
</reference>
<proteinExistence type="predicted"/>
<dbReference type="InterPro" id="IPR049503">
    <property type="entry name" value="AbiJ_NTD4"/>
</dbReference>
<dbReference type="OrthoDB" id="9786278at2"/>
<comment type="caution">
    <text evidence="2">The sequence shown here is derived from an EMBL/GenBank/DDBJ whole genome shotgun (WGS) entry which is preliminary data.</text>
</comment>
<sequence length="273" mass="31397">MESFSKRHGYNSVQKEIILREDAPTGLRSFLIQSLYAYGYTPKAVRLYICQTLRVAPDTQNNWGDDNVRYEIQDLIDNCDWFKIYDIIEALYHQIERRHQSRFTDEINEYFKVNGIGWKLEDGQITYRGEEFFEADLRKAEDIMVTAGLNTAKNEIQEAINDLSRRPIPDITGAIQHGVACLEVVAREIVGNRNETLGALIKQNRNIVPVTIDIIIEKIWGFSSEKGRHLKENGEPSFEEAELMVGLSTSIAMYLIRKNKDLTVTSTKDDLPF</sequence>
<evidence type="ECO:0000313" key="3">
    <source>
        <dbReference type="Proteomes" id="UP000239872"/>
    </source>
</evidence>
<name>A0A2S7SS88_9BACT</name>
<keyword evidence="3" id="KW-1185">Reference proteome</keyword>
<organism evidence="2 3">
    <name type="scientific">Flavipsychrobacter stenotrophus</name>
    <dbReference type="NCBI Taxonomy" id="2077091"/>
    <lineage>
        <taxon>Bacteria</taxon>
        <taxon>Pseudomonadati</taxon>
        <taxon>Bacteroidota</taxon>
        <taxon>Chitinophagia</taxon>
        <taxon>Chitinophagales</taxon>
        <taxon>Chitinophagaceae</taxon>
        <taxon>Flavipsychrobacter</taxon>
    </lineage>
</organism>
<gene>
    <name evidence="2" type="ORF">CJD36_016700</name>
</gene>
<dbReference type="Pfam" id="PF18863">
    <property type="entry name" value="AbiJ_NTD4"/>
    <property type="match status" value="1"/>
</dbReference>
<protein>
    <recommendedName>
        <fullName evidence="1">HEPN AbiJ-N-terminal domain-containing protein</fullName>
    </recommendedName>
</protein>
<dbReference type="RefSeq" id="WP_105040348.1">
    <property type="nucleotide sequence ID" value="NZ_PPSL01000005.1"/>
</dbReference>
<feature type="domain" description="HEPN AbiJ-N-terminal" evidence="1">
    <location>
        <begin position="3"/>
        <end position="140"/>
    </location>
</feature>
<evidence type="ECO:0000259" key="1">
    <source>
        <dbReference type="Pfam" id="PF18863"/>
    </source>
</evidence>
<dbReference type="EMBL" id="PPSL01000005">
    <property type="protein sequence ID" value="PQJ09578.1"/>
    <property type="molecule type" value="Genomic_DNA"/>
</dbReference>
<dbReference type="AlphaFoldDB" id="A0A2S7SS88"/>